<feature type="transmembrane region" description="Helical" evidence="1">
    <location>
        <begin position="99"/>
        <end position="119"/>
    </location>
</feature>
<organism evidence="2">
    <name type="scientific">Trypanosoma vivax (strain Y486)</name>
    <dbReference type="NCBI Taxonomy" id="1055687"/>
    <lineage>
        <taxon>Eukaryota</taxon>
        <taxon>Discoba</taxon>
        <taxon>Euglenozoa</taxon>
        <taxon>Kinetoplastea</taxon>
        <taxon>Metakinetoplastina</taxon>
        <taxon>Trypanosomatida</taxon>
        <taxon>Trypanosomatidae</taxon>
        <taxon>Trypanosoma</taxon>
        <taxon>Duttonella</taxon>
    </lineage>
</organism>
<dbReference type="OMA" id="NMGIILN"/>
<proteinExistence type="predicted"/>
<keyword evidence="1" id="KW-0812">Transmembrane</keyword>
<gene>
    <name evidence="2" type="ORF">TVY486_0704950</name>
</gene>
<feature type="transmembrane region" description="Helical" evidence="1">
    <location>
        <begin position="131"/>
        <end position="151"/>
    </location>
</feature>
<feature type="transmembrane region" description="Helical" evidence="1">
    <location>
        <begin position="64"/>
        <end position="83"/>
    </location>
</feature>
<sequence>MGLLCNASIFSLLVLPIVFLVRGYRIQFRPHIILIILVALYLIGQSALLYAVTGPSLLMSSLRHLVKVVGVPLMDLALMDFVLNDSKARKRLLFTDDTGAATLVTIWATVDLILFRWFRWYHVMSEPGHDATNLLSAAEAFLSLVGSLLAARRIDKNTFGMDRNGSAIKSGQVTLATVRIGACAFGALLDAPSIGLLLYVFSLLLLRVLFPPTLKTGAKDT</sequence>
<name>G0TYW4_TRYVY</name>
<feature type="transmembrane region" description="Helical" evidence="1">
    <location>
        <begin position="194"/>
        <end position="210"/>
    </location>
</feature>
<protein>
    <submittedName>
        <fullName evidence="2">Uncharacterized protein</fullName>
    </submittedName>
</protein>
<evidence type="ECO:0000313" key="2">
    <source>
        <dbReference type="EMBL" id="CCC49167.1"/>
    </source>
</evidence>
<dbReference type="AlphaFoldDB" id="G0TYW4"/>
<evidence type="ECO:0000256" key="1">
    <source>
        <dbReference type="SAM" id="Phobius"/>
    </source>
</evidence>
<keyword evidence="1" id="KW-0472">Membrane</keyword>
<keyword evidence="1" id="KW-1133">Transmembrane helix</keyword>
<dbReference type="EMBL" id="HE573023">
    <property type="protein sequence ID" value="CCC49167.1"/>
    <property type="molecule type" value="Genomic_DNA"/>
</dbReference>
<feature type="transmembrane region" description="Helical" evidence="1">
    <location>
        <begin position="6"/>
        <end position="24"/>
    </location>
</feature>
<dbReference type="VEuPathDB" id="TriTrypDB:TvY486_0704950"/>
<feature type="transmembrane region" description="Helical" evidence="1">
    <location>
        <begin position="31"/>
        <end position="52"/>
    </location>
</feature>
<accession>G0TYW4</accession>
<reference evidence="2" key="1">
    <citation type="journal article" date="2012" name="Proc. Natl. Acad. Sci. U.S.A.">
        <title>Antigenic diversity is generated by distinct evolutionary mechanisms in African trypanosome species.</title>
        <authorList>
            <person name="Jackson A.P."/>
            <person name="Berry A."/>
            <person name="Aslett M."/>
            <person name="Allison H.C."/>
            <person name="Burton P."/>
            <person name="Vavrova-Anderson J."/>
            <person name="Brown R."/>
            <person name="Browne H."/>
            <person name="Corton N."/>
            <person name="Hauser H."/>
            <person name="Gamble J."/>
            <person name="Gilderthorp R."/>
            <person name="Marcello L."/>
            <person name="McQuillan J."/>
            <person name="Otto T.D."/>
            <person name="Quail M.A."/>
            <person name="Sanders M.J."/>
            <person name="van Tonder A."/>
            <person name="Ginger M.L."/>
            <person name="Field M.C."/>
            <person name="Barry J.D."/>
            <person name="Hertz-Fowler C."/>
            <person name="Berriman M."/>
        </authorList>
    </citation>
    <scope>NUCLEOTIDE SEQUENCE</scope>
    <source>
        <strain evidence="2">Y486</strain>
    </source>
</reference>